<dbReference type="Gene3D" id="3.30.460.10">
    <property type="entry name" value="Beta Polymerase, domain 2"/>
    <property type="match status" value="1"/>
</dbReference>
<organism evidence="1 2">
    <name type="scientific">Photobacterium lipolyticum</name>
    <dbReference type="NCBI Taxonomy" id="266810"/>
    <lineage>
        <taxon>Bacteria</taxon>
        <taxon>Pseudomonadati</taxon>
        <taxon>Pseudomonadota</taxon>
        <taxon>Gammaproteobacteria</taxon>
        <taxon>Vibrionales</taxon>
        <taxon>Vibrionaceae</taxon>
        <taxon>Photobacterium</taxon>
    </lineage>
</organism>
<evidence type="ECO:0008006" key="3">
    <source>
        <dbReference type="Google" id="ProtNLM"/>
    </source>
</evidence>
<dbReference type="InterPro" id="IPR043519">
    <property type="entry name" value="NT_sf"/>
</dbReference>
<sequence>MVKGLPVLDGQTPFQQEYVPVLLDAVKQLRAGFGGALHSIYLFGSVARREAVWGQSDLNLTLILHRPLTDSEQSLLNTIKWRIPTYHTDVPSVEIKIGYLSEVLSLDAIFKWGFWIKHCCLCLYGEDLSTRFGCFEPSWDVAKAFNGDIKDELTVYRQKIMKTKVVSNYLEYCQYIAKKMLRSCFSLVMHREKCWAHTSEQCAEAFLNYYPDKSLEIERLFTLINGTQVPKRAALFLLEQFGSWIVTEFEKIDRKIG</sequence>
<dbReference type="OrthoDB" id="3422944at2"/>
<keyword evidence="2" id="KW-1185">Reference proteome</keyword>
<dbReference type="CDD" id="cd05403">
    <property type="entry name" value="NT_KNTase_like"/>
    <property type="match status" value="1"/>
</dbReference>
<dbReference type="SUPFAM" id="SSF81301">
    <property type="entry name" value="Nucleotidyltransferase"/>
    <property type="match status" value="1"/>
</dbReference>
<dbReference type="EMBL" id="PYMC01000013">
    <property type="protein sequence ID" value="PSW03762.1"/>
    <property type="molecule type" value="Genomic_DNA"/>
</dbReference>
<proteinExistence type="predicted"/>
<evidence type="ECO:0000313" key="2">
    <source>
        <dbReference type="Proteomes" id="UP000240904"/>
    </source>
</evidence>
<reference evidence="1 2" key="1">
    <citation type="submission" date="2018-03" db="EMBL/GenBank/DDBJ databases">
        <title>Whole genome sequencing of Histamine producing bacteria.</title>
        <authorList>
            <person name="Butler K."/>
        </authorList>
    </citation>
    <scope>NUCLEOTIDE SEQUENCE [LARGE SCALE GENOMIC DNA]</scope>
    <source>
        <strain evidence="1 2">DSM 16190</strain>
    </source>
</reference>
<dbReference type="AlphaFoldDB" id="A0A2T3MVA2"/>
<comment type="caution">
    <text evidence="1">The sequence shown here is derived from an EMBL/GenBank/DDBJ whole genome shotgun (WGS) entry which is preliminary data.</text>
</comment>
<accession>A0A2T3MVA2</accession>
<dbReference type="Proteomes" id="UP000240904">
    <property type="component" value="Unassembled WGS sequence"/>
</dbReference>
<gene>
    <name evidence="1" type="ORF">C9I89_16670</name>
</gene>
<evidence type="ECO:0000313" key="1">
    <source>
        <dbReference type="EMBL" id="PSW03762.1"/>
    </source>
</evidence>
<name>A0A2T3MVA2_9GAMM</name>
<protein>
    <recommendedName>
        <fullName evidence="3">Nucleotidyltransferase</fullName>
    </recommendedName>
</protein>